<dbReference type="AlphaFoldDB" id="A0A5J5GYP4"/>
<reference evidence="2 3" key="1">
    <citation type="submission" date="2019-09" db="EMBL/GenBank/DDBJ databases">
        <title>Whole genome sequences of isolates from the Mars Exploration Rovers.</title>
        <authorList>
            <person name="Seuylemezian A."/>
            <person name="Vaishampayan P."/>
        </authorList>
    </citation>
    <scope>NUCLEOTIDE SEQUENCE [LARGE SCALE GENOMIC DNA]</scope>
    <source>
        <strain evidence="2 3">MER_TA_151</strain>
    </source>
</reference>
<feature type="coiled-coil region" evidence="1">
    <location>
        <begin position="29"/>
        <end position="70"/>
    </location>
</feature>
<organism evidence="2 3">
    <name type="scientific">Niallia endozanthoxylica</name>
    <dbReference type="NCBI Taxonomy" id="2036016"/>
    <lineage>
        <taxon>Bacteria</taxon>
        <taxon>Bacillati</taxon>
        <taxon>Bacillota</taxon>
        <taxon>Bacilli</taxon>
        <taxon>Bacillales</taxon>
        <taxon>Bacillaceae</taxon>
        <taxon>Niallia</taxon>
    </lineage>
</organism>
<evidence type="ECO:0000256" key="1">
    <source>
        <dbReference type="SAM" id="Coils"/>
    </source>
</evidence>
<name>A0A5J5GYP4_9BACI</name>
<proteinExistence type="predicted"/>
<gene>
    <name evidence="2" type="ORF">F4V44_25520</name>
</gene>
<keyword evidence="1" id="KW-0175">Coiled coil</keyword>
<dbReference type="Proteomes" id="UP000326671">
    <property type="component" value="Unassembled WGS sequence"/>
</dbReference>
<dbReference type="Gene3D" id="3.90.20.10">
    <property type="match status" value="1"/>
</dbReference>
<dbReference type="EMBL" id="VYKL01000059">
    <property type="protein sequence ID" value="KAA9012718.1"/>
    <property type="molecule type" value="Genomic_DNA"/>
</dbReference>
<evidence type="ECO:0000313" key="3">
    <source>
        <dbReference type="Proteomes" id="UP000326671"/>
    </source>
</evidence>
<evidence type="ECO:0000313" key="2">
    <source>
        <dbReference type="EMBL" id="KAA9012718.1"/>
    </source>
</evidence>
<sequence length="73" mass="9166">MMNYHPFDQVYPLIDYRQQGTQFFPGFPGGNVNQRIERLERQIERLDRRMDQVDRRLDRIERRLGMRQEEQYY</sequence>
<keyword evidence="3" id="KW-1185">Reference proteome</keyword>
<protein>
    <submittedName>
        <fullName evidence="2">Uncharacterized protein</fullName>
    </submittedName>
</protein>
<comment type="caution">
    <text evidence="2">The sequence shown here is derived from an EMBL/GenBank/DDBJ whole genome shotgun (WGS) entry which is preliminary data.</text>
</comment>
<accession>A0A5J5GYP4</accession>